<feature type="non-terminal residue" evidence="12">
    <location>
        <position position="1"/>
    </location>
</feature>
<dbReference type="PROSITE" id="PS50157">
    <property type="entry name" value="ZINC_FINGER_C2H2_2"/>
    <property type="match status" value="3"/>
</dbReference>
<feature type="domain" description="C2H2-type" evidence="11">
    <location>
        <begin position="279"/>
        <end position="306"/>
    </location>
</feature>
<feature type="compositionally biased region" description="Low complexity" evidence="10">
    <location>
        <begin position="177"/>
        <end position="191"/>
    </location>
</feature>
<keyword evidence="2" id="KW-0479">Metal-binding</keyword>
<dbReference type="PANTHER" id="PTHR24399">
    <property type="entry name" value="ZINC FINGER AND BTB DOMAIN-CONTAINING"/>
    <property type="match status" value="1"/>
</dbReference>
<keyword evidence="8" id="KW-0539">Nucleus</keyword>
<accession>A0A6A6AQD5</accession>
<feature type="compositionally biased region" description="Low complexity" evidence="10">
    <location>
        <begin position="554"/>
        <end position="565"/>
    </location>
</feature>
<dbReference type="InterPro" id="IPR013087">
    <property type="entry name" value="Znf_C2H2_type"/>
</dbReference>
<keyword evidence="13" id="KW-1185">Reference proteome</keyword>
<dbReference type="FunFam" id="3.30.160.60:FF:000446">
    <property type="entry name" value="Zinc finger protein"/>
    <property type="match status" value="1"/>
</dbReference>
<evidence type="ECO:0000256" key="1">
    <source>
        <dbReference type="ARBA" id="ARBA00004123"/>
    </source>
</evidence>
<evidence type="ECO:0000256" key="10">
    <source>
        <dbReference type="SAM" id="MobiDB-lite"/>
    </source>
</evidence>
<protein>
    <recommendedName>
        <fullName evidence="11">C2H2-type domain-containing protein</fullName>
    </recommendedName>
</protein>
<evidence type="ECO:0000256" key="2">
    <source>
        <dbReference type="ARBA" id="ARBA00022723"/>
    </source>
</evidence>
<dbReference type="SMART" id="SM00355">
    <property type="entry name" value="ZnF_C2H2"/>
    <property type="match status" value="3"/>
</dbReference>
<feature type="compositionally biased region" description="Polar residues" evidence="10">
    <location>
        <begin position="238"/>
        <end position="247"/>
    </location>
</feature>
<name>A0A6A6AQD5_9PLEO</name>
<keyword evidence="3" id="KW-0677">Repeat</keyword>
<dbReference type="Gene3D" id="3.30.160.60">
    <property type="entry name" value="Classic Zinc Finger"/>
    <property type="match status" value="3"/>
</dbReference>
<proteinExistence type="predicted"/>
<feature type="domain" description="C2H2-type" evidence="11">
    <location>
        <begin position="251"/>
        <end position="278"/>
    </location>
</feature>
<dbReference type="PANTHER" id="PTHR24399:SF70">
    <property type="entry name" value="C2H2-TYPE DOMAIN-CONTAINING PROTEIN"/>
    <property type="match status" value="1"/>
</dbReference>
<dbReference type="GO" id="GO:0000978">
    <property type="term" value="F:RNA polymerase II cis-regulatory region sequence-specific DNA binding"/>
    <property type="evidence" value="ECO:0007669"/>
    <property type="project" value="TreeGrafter"/>
</dbReference>
<keyword evidence="4 9" id="KW-0863">Zinc-finger</keyword>
<feature type="compositionally biased region" description="Polar residues" evidence="10">
    <location>
        <begin position="473"/>
        <end position="489"/>
    </location>
</feature>
<dbReference type="RefSeq" id="XP_033528526.1">
    <property type="nucleotide sequence ID" value="XM_033662905.1"/>
</dbReference>
<evidence type="ECO:0000256" key="4">
    <source>
        <dbReference type="ARBA" id="ARBA00022771"/>
    </source>
</evidence>
<dbReference type="InterPro" id="IPR036236">
    <property type="entry name" value="Znf_C2H2_sf"/>
</dbReference>
<feature type="region of interest" description="Disordered" evidence="10">
    <location>
        <begin position="137"/>
        <end position="157"/>
    </location>
</feature>
<feature type="compositionally biased region" description="Low complexity" evidence="10">
    <location>
        <begin position="386"/>
        <end position="399"/>
    </location>
</feature>
<dbReference type="GO" id="GO:0001227">
    <property type="term" value="F:DNA-binding transcription repressor activity, RNA polymerase II-specific"/>
    <property type="evidence" value="ECO:0007669"/>
    <property type="project" value="TreeGrafter"/>
</dbReference>
<reference evidence="12" key="1">
    <citation type="journal article" date="2020" name="Stud. Mycol.">
        <title>101 Dothideomycetes genomes: a test case for predicting lifestyles and emergence of pathogens.</title>
        <authorList>
            <person name="Haridas S."/>
            <person name="Albert R."/>
            <person name="Binder M."/>
            <person name="Bloem J."/>
            <person name="Labutti K."/>
            <person name="Salamov A."/>
            <person name="Andreopoulos B."/>
            <person name="Baker S."/>
            <person name="Barry K."/>
            <person name="Bills G."/>
            <person name="Bluhm B."/>
            <person name="Cannon C."/>
            <person name="Castanera R."/>
            <person name="Culley D."/>
            <person name="Daum C."/>
            <person name="Ezra D."/>
            <person name="Gonzalez J."/>
            <person name="Henrissat B."/>
            <person name="Kuo A."/>
            <person name="Liang C."/>
            <person name="Lipzen A."/>
            <person name="Lutzoni F."/>
            <person name="Magnuson J."/>
            <person name="Mondo S."/>
            <person name="Nolan M."/>
            <person name="Ohm R."/>
            <person name="Pangilinan J."/>
            <person name="Park H.-J."/>
            <person name="Ramirez L."/>
            <person name="Alfaro M."/>
            <person name="Sun H."/>
            <person name="Tritt A."/>
            <person name="Yoshinaga Y."/>
            <person name="Zwiers L.-H."/>
            <person name="Turgeon B."/>
            <person name="Goodwin S."/>
            <person name="Spatafora J."/>
            <person name="Crous P."/>
            <person name="Grigoriev I."/>
        </authorList>
    </citation>
    <scope>NUCLEOTIDE SEQUENCE</scope>
    <source>
        <strain evidence="12">CBS 119687</strain>
    </source>
</reference>
<dbReference type="PROSITE" id="PS00028">
    <property type="entry name" value="ZINC_FINGER_C2H2_1"/>
    <property type="match status" value="2"/>
</dbReference>
<comment type="subcellular location">
    <subcellularLocation>
        <location evidence="1">Nucleus</location>
    </subcellularLocation>
</comment>
<dbReference type="EMBL" id="ML977498">
    <property type="protein sequence ID" value="KAF2134139.1"/>
    <property type="molecule type" value="Genomic_DNA"/>
</dbReference>
<dbReference type="OrthoDB" id="8117402at2759"/>
<feature type="compositionally biased region" description="Polar residues" evidence="10">
    <location>
        <begin position="25"/>
        <end position="56"/>
    </location>
</feature>
<evidence type="ECO:0000256" key="3">
    <source>
        <dbReference type="ARBA" id="ARBA00022737"/>
    </source>
</evidence>
<keyword evidence="7" id="KW-0804">Transcription</keyword>
<feature type="region of interest" description="Disordered" evidence="10">
    <location>
        <begin position="449"/>
        <end position="573"/>
    </location>
</feature>
<evidence type="ECO:0000313" key="12">
    <source>
        <dbReference type="EMBL" id="KAF2134139.1"/>
    </source>
</evidence>
<evidence type="ECO:0000256" key="7">
    <source>
        <dbReference type="ARBA" id="ARBA00023163"/>
    </source>
</evidence>
<feature type="compositionally biased region" description="Low complexity" evidence="10">
    <location>
        <begin position="515"/>
        <end position="532"/>
    </location>
</feature>
<feature type="non-terminal residue" evidence="12">
    <location>
        <position position="630"/>
    </location>
</feature>
<evidence type="ECO:0000313" key="13">
    <source>
        <dbReference type="Proteomes" id="UP000799771"/>
    </source>
</evidence>
<dbReference type="SUPFAM" id="SSF57667">
    <property type="entry name" value="beta-beta-alpha zinc fingers"/>
    <property type="match status" value="2"/>
</dbReference>
<keyword evidence="5" id="KW-0862">Zinc</keyword>
<keyword evidence="6" id="KW-0805">Transcription regulation</keyword>
<evidence type="ECO:0000256" key="9">
    <source>
        <dbReference type="PROSITE-ProRule" id="PRU00042"/>
    </source>
</evidence>
<feature type="region of interest" description="Disordered" evidence="10">
    <location>
        <begin position="1"/>
        <end position="68"/>
    </location>
</feature>
<evidence type="ECO:0000256" key="8">
    <source>
        <dbReference type="ARBA" id="ARBA00023242"/>
    </source>
</evidence>
<evidence type="ECO:0000256" key="6">
    <source>
        <dbReference type="ARBA" id="ARBA00023015"/>
    </source>
</evidence>
<dbReference type="AlphaFoldDB" id="A0A6A6AQD5"/>
<dbReference type="GO" id="GO:0008270">
    <property type="term" value="F:zinc ion binding"/>
    <property type="evidence" value="ECO:0007669"/>
    <property type="project" value="UniProtKB-KW"/>
</dbReference>
<evidence type="ECO:0000259" key="11">
    <source>
        <dbReference type="PROSITE" id="PS50157"/>
    </source>
</evidence>
<feature type="domain" description="C2H2-type" evidence="11">
    <location>
        <begin position="307"/>
        <end position="337"/>
    </location>
</feature>
<feature type="compositionally biased region" description="Acidic residues" evidence="10">
    <location>
        <begin position="363"/>
        <end position="372"/>
    </location>
</feature>
<sequence length="630" mass="67160">TRAVTPTHTGPFAAPKRPITPGPTALNSHSGATFGTHLTNSPRGLSPQLLTGTHLTKSPRGISPQPLTGATALADERRYREHASLQTSPNPAIAALHSLTGNLQSANKSSAALHGTSQMSTQADRITKPLVIPEQSGLTGESIQTSPVSLSSFGDGESTTATALDAAVGPMTIAGQATAPQPQQQQQNHHQQQAHHHQLIAPNPGDNPGNRAFTFPGPMPPEPDPRGPTRQMSLPGYGQNNPKSPSSTKRHKCPYCSTDFTRHHNLKSHLLTHSQEKPYECPTCQARFRRLHDLKRHTKLHTGERPHTCFKCGRRFARGDALARHNKGQGGCAGRRSSFGIDDDMPDGKGDDAMDGVLYTGEPEGEGDEDDEGGRPARKRQNTGNSTQSSYHQHSSTYPPIAANRASVGQNNIRPYYPAQANQATNMSPKAAPSSISSLHNATQPNVFAQGGITESPKPLSPGQQEHPRVGGQESSVPGSRSPNMSQHIHQQHFGRSAVRGTPPLGLAPPNTNNGPHLPSLPGLSPMVSKQGSQGGGKGSGSSMLSHQQMPAPGSSSQPGSLSSHGGSGSSMREVMGNQVDVWQYVREIESRMARMEKEHDAKITTLQNEITTLRAQLAQQHVNNAQGQQ</sequence>
<feature type="region of interest" description="Disordered" evidence="10">
    <location>
        <begin position="177"/>
        <end position="251"/>
    </location>
</feature>
<dbReference type="GO" id="GO:0005654">
    <property type="term" value="C:nucleoplasm"/>
    <property type="evidence" value="ECO:0007669"/>
    <property type="project" value="TreeGrafter"/>
</dbReference>
<dbReference type="Proteomes" id="UP000799771">
    <property type="component" value="Unassembled WGS sequence"/>
</dbReference>
<organism evidence="12 13">
    <name type="scientific">Dothidotthia symphoricarpi CBS 119687</name>
    <dbReference type="NCBI Taxonomy" id="1392245"/>
    <lineage>
        <taxon>Eukaryota</taxon>
        <taxon>Fungi</taxon>
        <taxon>Dikarya</taxon>
        <taxon>Ascomycota</taxon>
        <taxon>Pezizomycotina</taxon>
        <taxon>Dothideomycetes</taxon>
        <taxon>Pleosporomycetidae</taxon>
        <taxon>Pleosporales</taxon>
        <taxon>Dothidotthiaceae</taxon>
        <taxon>Dothidotthia</taxon>
    </lineage>
</organism>
<evidence type="ECO:0000256" key="5">
    <source>
        <dbReference type="ARBA" id="ARBA00022833"/>
    </source>
</evidence>
<gene>
    <name evidence="12" type="ORF">P153DRAFT_271545</name>
</gene>
<dbReference type="GeneID" id="54403337"/>
<dbReference type="FunFam" id="3.30.160.60:FF:001666">
    <property type="entry name" value="MDS1 and EVI1 complex locus"/>
    <property type="match status" value="1"/>
</dbReference>
<feature type="region of interest" description="Disordered" evidence="10">
    <location>
        <begin position="324"/>
        <end position="399"/>
    </location>
</feature>